<comment type="caution">
    <text evidence="6">The sequence shown here is derived from an EMBL/GenBank/DDBJ whole genome shotgun (WGS) entry which is preliminary data.</text>
</comment>
<comment type="subcellular location">
    <subcellularLocation>
        <location evidence="1">Nucleus</location>
    </subcellularLocation>
</comment>
<dbReference type="AlphaFoldDB" id="A0A2A2LCV2"/>
<dbReference type="PANTHER" id="PTHR13123:SF7">
    <property type="entry name" value="LD30288P"/>
    <property type="match status" value="1"/>
</dbReference>
<sequence>MSEAFHRLDLARAVSDVRRFNYICKIVQILVEEKIQNLSATARKALLTILNAIVLRSAVEDVHVTTARELVQQFSEALEGHVCGSPSIISAHKIAAGNLLDMVSDRQPRTEADAEENCVTFLDLPREILSMILRKISDHRSLLEVAAAHDTLQAIVDRENSLWQSLCQFHFQPYQIEQKKTPEKTWRQTFFDLKRHFGIREVYADLIHICCHCKCLFWKQLGHPCVREETAPSVRVTPRQFVDMLIYL</sequence>
<proteinExistence type="predicted"/>
<evidence type="ECO:0000256" key="3">
    <source>
        <dbReference type="ARBA" id="ARBA00022786"/>
    </source>
</evidence>
<evidence type="ECO:0000256" key="1">
    <source>
        <dbReference type="ARBA" id="ARBA00004123"/>
    </source>
</evidence>
<dbReference type="PANTHER" id="PTHR13123">
    <property type="entry name" value="LD30288P"/>
    <property type="match status" value="1"/>
</dbReference>
<dbReference type="UniPathway" id="UPA00143"/>
<comment type="pathway">
    <text evidence="2">Protein modification; protein ubiquitination.</text>
</comment>
<keyword evidence="4" id="KW-0539">Nucleus</keyword>
<dbReference type="GO" id="GO:0019005">
    <property type="term" value="C:SCF ubiquitin ligase complex"/>
    <property type="evidence" value="ECO:0007669"/>
    <property type="project" value="TreeGrafter"/>
</dbReference>
<evidence type="ECO:0000256" key="2">
    <source>
        <dbReference type="ARBA" id="ARBA00004906"/>
    </source>
</evidence>
<accession>A0A2A2LCV2</accession>
<keyword evidence="7" id="KW-1185">Reference proteome</keyword>
<dbReference type="PROSITE" id="PS50181">
    <property type="entry name" value="FBOX"/>
    <property type="match status" value="1"/>
</dbReference>
<feature type="domain" description="F-box" evidence="5">
    <location>
        <begin position="118"/>
        <end position="166"/>
    </location>
</feature>
<dbReference type="STRING" id="2018661.A0A2A2LCV2"/>
<gene>
    <name evidence="6" type="ORF">WR25_17971</name>
</gene>
<dbReference type="Pfam" id="PF12937">
    <property type="entry name" value="F-box-like"/>
    <property type="match status" value="1"/>
</dbReference>
<evidence type="ECO:0000313" key="7">
    <source>
        <dbReference type="Proteomes" id="UP000218231"/>
    </source>
</evidence>
<evidence type="ECO:0000256" key="4">
    <source>
        <dbReference type="ARBA" id="ARBA00023242"/>
    </source>
</evidence>
<dbReference type="InterPro" id="IPR040394">
    <property type="entry name" value="FBX25/32"/>
</dbReference>
<reference evidence="6 7" key="1">
    <citation type="journal article" date="2017" name="Curr. Biol.">
        <title>Genome architecture and evolution of a unichromosomal asexual nematode.</title>
        <authorList>
            <person name="Fradin H."/>
            <person name="Zegar C."/>
            <person name="Gutwein M."/>
            <person name="Lucas J."/>
            <person name="Kovtun M."/>
            <person name="Corcoran D."/>
            <person name="Baugh L.R."/>
            <person name="Kiontke K."/>
            <person name="Gunsalus K."/>
            <person name="Fitch D.H."/>
            <person name="Piano F."/>
        </authorList>
    </citation>
    <scope>NUCLEOTIDE SEQUENCE [LARGE SCALE GENOMIC DNA]</scope>
    <source>
        <strain evidence="6">PF1309</strain>
    </source>
</reference>
<dbReference type="GO" id="GO:0016567">
    <property type="term" value="P:protein ubiquitination"/>
    <property type="evidence" value="ECO:0007669"/>
    <property type="project" value="UniProtKB-UniPathway"/>
</dbReference>
<name>A0A2A2LCV2_9BILA</name>
<dbReference type="Proteomes" id="UP000218231">
    <property type="component" value="Unassembled WGS sequence"/>
</dbReference>
<dbReference type="InterPro" id="IPR036047">
    <property type="entry name" value="F-box-like_dom_sf"/>
</dbReference>
<evidence type="ECO:0000259" key="5">
    <source>
        <dbReference type="PROSITE" id="PS50181"/>
    </source>
</evidence>
<dbReference type="SUPFAM" id="SSF81383">
    <property type="entry name" value="F-box domain"/>
    <property type="match status" value="1"/>
</dbReference>
<dbReference type="GO" id="GO:0005737">
    <property type="term" value="C:cytoplasm"/>
    <property type="evidence" value="ECO:0007669"/>
    <property type="project" value="TreeGrafter"/>
</dbReference>
<organism evidence="6 7">
    <name type="scientific">Diploscapter pachys</name>
    <dbReference type="NCBI Taxonomy" id="2018661"/>
    <lineage>
        <taxon>Eukaryota</taxon>
        <taxon>Metazoa</taxon>
        <taxon>Ecdysozoa</taxon>
        <taxon>Nematoda</taxon>
        <taxon>Chromadorea</taxon>
        <taxon>Rhabditida</taxon>
        <taxon>Rhabditina</taxon>
        <taxon>Rhabditomorpha</taxon>
        <taxon>Rhabditoidea</taxon>
        <taxon>Rhabditidae</taxon>
        <taxon>Diploscapter</taxon>
    </lineage>
</organism>
<dbReference type="Gene3D" id="1.20.1280.50">
    <property type="match status" value="1"/>
</dbReference>
<evidence type="ECO:0000313" key="6">
    <source>
        <dbReference type="EMBL" id="PAV83887.1"/>
    </source>
</evidence>
<keyword evidence="3" id="KW-0833">Ubl conjugation pathway</keyword>
<dbReference type="EMBL" id="LIAE01006914">
    <property type="protein sequence ID" value="PAV83887.1"/>
    <property type="molecule type" value="Genomic_DNA"/>
</dbReference>
<protein>
    <recommendedName>
        <fullName evidence="5">F-box domain-containing protein</fullName>
    </recommendedName>
</protein>
<dbReference type="GO" id="GO:0005634">
    <property type="term" value="C:nucleus"/>
    <property type="evidence" value="ECO:0007669"/>
    <property type="project" value="UniProtKB-SubCell"/>
</dbReference>
<dbReference type="InterPro" id="IPR001810">
    <property type="entry name" value="F-box_dom"/>
</dbReference>
<dbReference type="OrthoDB" id="9991467at2759"/>